<keyword evidence="3" id="KW-1185">Reference proteome</keyword>
<feature type="region of interest" description="Disordered" evidence="1">
    <location>
        <begin position="14"/>
        <end position="47"/>
    </location>
</feature>
<organism evidence="2 3">
    <name type="scientific">Laodelphax striatellus</name>
    <name type="common">Small brown planthopper</name>
    <name type="synonym">Delphax striatella</name>
    <dbReference type="NCBI Taxonomy" id="195883"/>
    <lineage>
        <taxon>Eukaryota</taxon>
        <taxon>Metazoa</taxon>
        <taxon>Ecdysozoa</taxon>
        <taxon>Arthropoda</taxon>
        <taxon>Hexapoda</taxon>
        <taxon>Insecta</taxon>
        <taxon>Pterygota</taxon>
        <taxon>Neoptera</taxon>
        <taxon>Paraneoptera</taxon>
        <taxon>Hemiptera</taxon>
        <taxon>Auchenorrhyncha</taxon>
        <taxon>Fulgoroidea</taxon>
        <taxon>Delphacidae</taxon>
        <taxon>Criomorphinae</taxon>
        <taxon>Laodelphax</taxon>
    </lineage>
</organism>
<sequence length="127" mass="14745">MSASLVRKSLQIVESPDFQGKQRSATTSSVSNRPSNNAGNKVMKKSKRKVQTFEELKKKYTNKQDKTQENLDKLKAFSESVVENTKATKFFKRASKLKEVEVEKVEEQTTIFTEEDFARFEREYCFD</sequence>
<dbReference type="EMBL" id="QKKF02023537">
    <property type="protein sequence ID" value="RZF37640.1"/>
    <property type="molecule type" value="Genomic_DNA"/>
</dbReference>
<feature type="compositionally biased region" description="Polar residues" evidence="1">
    <location>
        <begin position="21"/>
        <end position="39"/>
    </location>
</feature>
<evidence type="ECO:0000313" key="3">
    <source>
        <dbReference type="Proteomes" id="UP000291343"/>
    </source>
</evidence>
<name>A0A482WX59_LAOST</name>
<dbReference type="InterPro" id="IPR023262">
    <property type="entry name" value="AROS"/>
</dbReference>
<dbReference type="Pfam" id="PF15684">
    <property type="entry name" value="AROS"/>
    <property type="match status" value="1"/>
</dbReference>
<dbReference type="SMR" id="A0A482WX59"/>
<proteinExistence type="predicted"/>
<gene>
    <name evidence="2" type="ORF">LSTR_LSTR014912</name>
</gene>
<accession>A0A482WX59</accession>
<dbReference type="Proteomes" id="UP000291343">
    <property type="component" value="Unassembled WGS sequence"/>
</dbReference>
<dbReference type="InParanoid" id="A0A482WX59"/>
<reference evidence="2 3" key="1">
    <citation type="journal article" date="2017" name="Gigascience">
        <title>Genome sequence of the small brown planthopper, Laodelphax striatellus.</title>
        <authorList>
            <person name="Zhu J."/>
            <person name="Jiang F."/>
            <person name="Wang X."/>
            <person name="Yang P."/>
            <person name="Bao Y."/>
            <person name="Zhao W."/>
            <person name="Wang W."/>
            <person name="Lu H."/>
            <person name="Wang Q."/>
            <person name="Cui N."/>
            <person name="Li J."/>
            <person name="Chen X."/>
            <person name="Luo L."/>
            <person name="Yu J."/>
            <person name="Kang L."/>
            <person name="Cui F."/>
        </authorList>
    </citation>
    <scope>NUCLEOTIDE SEQUENCE [LARGE SCALE GENOMIC DNA]</scope>
    <source>
        <strain evidence="2">Lst14</strain>
    </source>
</reference>
<protein>
    <submittedName>
        <fullName evidence="2">Uncharacterized protein</fullName>
    </submittedName>
</protein>
<dbReference type="AlphaFoldDB" id="A0A482WX59"/>
<dbReference type="OrthoDB" id="6493910at2759"/>
<dbReference type="PRINTS" id="PR02029">
    <property type="entry name" value="ACTREGSIRT1"/>
</dbReference>
<evidence type="ECO:0000256" key="1">
    <source>
        <dbReference type="SAM" id="MobiDB-lite"/>
    </source>
</evidence>
<evidence type="ECO:0000313" key="2">
    <source>
        <dbReference type="EMBL" id="RZF37640.1"/>
    </source>
</evidence>
<comment type="caution">
    <text evidence="2">The sequence shown here is derived from an EMBL/GenBank/DDBJ whole genome shotgun (WGS) entry which is preliminary data.</text>
</comment>